<dbReference type="RefSeq" id="WP_344332949.1">
    <property type="nucleotide sequence ID" value="NZ_BAAAKJ010000125.1"/>
</dbReference>
<keyword evidence="2" id="KW-1185">Reference proteome</keyword>
<dbReference type="SUPFAM" id="SSF48371">
    <property type="entry name" value="ARM repeat"/>
    <property type="match status" value="2"/>
</dbReference>
<name>A0ABN1XXR5_9ACTN</name>
<evidence type="ECO:0000313" key="1">
    <source>
        <dbReference type="EMBL" id="GAA1392477.1"/>
    </source>
</evidence>
<dbReference type="EMBL" id="BAAAKJ010000125">
    <property type="protein sequence ID" value="GAA1392477.1"/>
    <property type="molecule type" value="Genomic_DNA"/>
</dbReference>
<protein>
    <submittedName>
        <fullName evidence="1">DUF2336 domain-containing protein</fullName>
    </submittedName>
</protein>
<gene>
    <name evidence="1" type="ORF">GCM10009639_24120</name>
</gene>
<accession>A0ABN1XXR5</accession>
<proteinExistence type="predicted"/>
<dbReference type="Gene3D" id="1.25.10.10">
    <property type="entry name" value="Leucine-rich Repeat Variant"/>
    <property type="match status" value="2"/>
</dbReference>
<dbReference type="InterPro" id="IPR011989">
    <property type="entry name" value="ARM-like"/>
</dbReference>
<evidence type="ECO:0000313" key="2">
    <source>
        <dbReference type="Proteomes" id="UP001499863"/>
    </source>
</evidence>
<comment type="caution">
    <text evidence="1">The sequence shown here is derived from an EMBL/GenBank/DDBJ whole genome shotgun (WGS) entry which is preliminary data.</text>
</comment>
<sequence>MTTVLHPDRVLCGLAANPALPSDLVDRLIALATTTADPSLAEHLAYELTDRDDLGRPHLLTLAAGVEDAATWLAHDGRLTAADVDPATRPEAALALLARGEGPPEWARRFAADPDPRRRERLAACPDLPEDVLRRLAQDPDPEVIAELALTAPPALATELARHPHSAVRRAVAANDRTPPPVLTALLTADHGTAQHETAAAVLAHPATPATAAAPFADHPATPLRAELAARTDLPAELYLRLAHDPEPPVRRALAENPAIGEEVIRTLAADEDGDIARGLVDHPRVPLDVLTRLAARGRAWPRLLPRIASASPAEVAELAASAEPAVRMLVAERRDLPPAIRDALAADPDAKVLKAIAPHPGLPEPLLRAMLTRHAVRVAARIATNPDASPALLTDLAHHRPPVSKALRAIAKHPAAPGPALVACLTDNEASPIAATHPALPPEVLTDLIGGDLPHLAEAAATNPSLPPETARALVTRLAPW</sequence>
<dbReference type="Proteomes" id="UP001499863">
    <property type="component" value="Unassembled WGS sequence"/>
</dbReference>
<reference evidence="1 2" key="1">
    <citation type="journal article" date="2019" name="Int. J. Syst. Evol. Microbiol.">
        <title>The Global Catalogue of Microorganisms (GCM) 10K type strain sequencing project: providing services to taxonomists for standard genome sequencing and annotation.</title>
        <authorList>
            <consortium name="The Broad Institute Genomics Platform"/>
            <consortium name="The Broad Institute Genome Sequencing Center for Infectious Disease"/>
            <person name="Wu L."/>
            <person name="Ma J."/>
        </authorList>
    </citation>
    <scope>NUCLEOTIDE SEQUENCE [LARGE SCALE GENOMIC DNA]</scope>
    <source>
        <strain evidence="1 2">JCM 12393</strain>
    </source>
</reference>
<organism evidence="1 2">
    <name type="scientific">Kitasatospora putterlickiae</name>
    <dbReference type="NCBI Taxonomy" id="221725"/>
    <lineage>
        <taxon>Bacteria</taxon>
        <taxon>Bacillati</taxon>
        <taxon>Actinomycetota</taxon>
        <taxon>Actinomycetes</taxon>
        <taxon>Kitasatosporales</taxon>
        <taxon>Streptomycetaceae</taxon>
        <taxon>Kitasatospora</taxon>
    </lineage>
</organism>
<dbReference type="InterPro" id="IPR016024">
    <property type="entry name" value="ARM-type_fold"/>
</dbReference>